<keyword evidence="4" id="KW-1185">Reference proteome</keyword>
<protein>
    <recommendedName>
        <fullName evidence="1">Dedicator of cytokinesis TPR repeats region domain-containing protein</fullName>
    </recommendedName>
</protein>
<reference evidence="2" key="2">
    <citation type="submission" date="2020-08" db="EMBL/GenBank/DDBJ databases">
        <authorList>
            <person name="Shumante A."/>
            <person name="Zimin A.V."/>
            <person name="Puiu D."/>
            <person name="Salzberg S.L."/>
        </authorList>
    </citation>
    <scope>NUCLEOTIDE SEQUENCE</scope>
    <source>
        <strain evidence="2">WC2-LM</strain>
        <tissue evidence="2">Liver</tissue>
    </source>
</reference>
<dbReference type="Proteomes" id="UP000335636">
    <property type="component" value="Unassembled WGS sequence"/>
</dbReference>
<gene>
    <name evidence="2" type="ORF">GHT09_002328</name>
    <name evidence="3" type="ORF">MONAX_5E014798</name>
</gene>
<dbReference type="GO" id="GO:0016477">
    <property type="term" value="P:cell migration"/>
    <property type="evidence" value="ECO:0007669"/>
    <property type="project" value="TreeGrafter"/>
</dbReference>
<evidence type="ECO:0000313" key="4">
    <source>
        <dbReference type="Proteomes" id="UP000335636"/>
    </source>
</evidence>
<dbReference type="Pfam" id="PF23554">
    <property type="entry name" value="TPR_DOCK"/>
    <property type="match status" value="1"/>
</dbReference>
<dbReference type="EMBL" id="CABDUW010001265">
    <property type="protein sequence ID" value="VTJ80087.1"/>
    <property type="molecule type" value="Genomic_DNA"/>
</dbReference>
<feature type="domain" description="Dedicator of cytokinesis TPR repeats region" evidence="1">
    <location>
        <begin position="28"/>
        <end position="174"/>
    </location>
</feature>
<dbReference type="GO" id="GO:0007264">
    <property type="term" value="P:small GTPase-mediated signal transduction"/>
    <property type="evidence" value="ECO:0007669"/>
    <property type="project" value="InterPro"/>
</dbReference>
<dbReference type="PANTHER" id="PTHR45653">
    <property type="entry name" value="DEDICATOR OF CYTOKINESIS"/>
    <property type="match status" value="1"/>
</dbReference>
<dbReference type="GO" id="GO:0005886">
    <property type="term" value="C:plasma membrane"/>
    <property type="evidence" value="ECO:0007669"/>
    <property type="project" value="TreeGrafter"/>
</dbReference>
<accession>A0A5E4CDQ5</accession>
<dbReference type="GO" id="GO:0007520">
    <property type="term" value="P:myoblast fusion"/>
    <property type="evidence" value="ECO:0007669"/>
    <property type="project" value="TreeGrafter"/>
</dbReference>
<dbReference type="InterPro" id="IPR056372">
    <property type="entry name" value="TPR_DOCK"/>
</dbReference>
<evidence type="ECO:0000313" key="3">
    <source>
        <dbReference type="EMBL" id="VTJ80087.1"/>
    </source>
</evidence>
<dbReference type="GO" id="GO:0031267">
    <property type="term" value="F:small GTPase binding"/>
    <property type="evidence" value="ECO:0007669"/>
    <property type="project" value="TreeGrafter"/>
</dbReference>
<dbReference type="GO" id="GO:0005085">
    <property type="term" value="F:guanyl-nucleotide exchange factor activity"/>
    <property type="evidence" value="ECO:0007669"/>
    <property type="project" value="InterPro"/>
</dbReference>
<dbReference type="PANTHER" id="PTHR45653:SF1">
    <property type="entry name" value="DEDICATOR OF CYTOKINESIS PROTEIN 1"/>
    <property type="match status" value="1"/>
</dbReference>
<dbReference type="InterPro" id="IPR026791">
    <property type="entry name" value="DOCK"/>
</dbReference>
<organism evidence="3 4">
    <name type="scientific">Marmota monax</name>
    <name type="common">Woodchuck</name>
    <dbReference type="NCBI Taxonomy" id="9995"/>
    <lineage>
        <taxon>Eukaryota</taxon>
        <taxon>Metazoa</taxon>
        <taxon>Chordata</taxon>
        <taxon>Craniata</taxon>
        <taxon>Vertebrata</taxon>
        <taxon>Euteleostomi</taxon>
        <taxon>Mammalia</taxon>
        <taxon>Eutheria</taxon>
        <taxon>Euarchontoglires</taxon>
        <taxon>Glires</taxon>
        <taxon>Rodentia</taxon>
        <taxon>Sciuromorpha</taxon>
        <taxon>Sciuridae</taxon>
        <taxon>Xerinae</taxon>
        <taxon>Marmotini</taxon>
        <taxon>Marmota</taxon>
    </lineage>
</organism>
<dbReference type="GO" id="GO:0005737">
    <property type="term" value="C:cytoplasm"/>
    <property type="evidence" value="ECO:0007669"/>
    <property type="project" value="TreeGrafter"/>
</dbReference>
<name>A0A5E4CDQ5_MARMO</name>
<proteinExistence type="predicted"/>
<dbReference type="AlphaFoldDB" id="A0A5E4CDQ5"/>
<dbReference type="Proteomes" id="UP000662637">
    <property type="component" value="Unassembled WGS sequence"/>
</dbReference>
<dbReference type="EMBL" id="WJEC01000087">
    <property type="protein sequence ID" value="KAF7485943.1"/>
    <property type="molecule type" value="Genomic_DNA"/>
</dbReference>
<evidence type="ECO:0000313" key="2">
    <source>
        <dbReference type="EMBL" id="KAF7485943.1"/>
    </source>
</evidence>
<reference evidence="3 4" key="1">
    <citation type="submission" date="2019-04" db="EMBL/GenBank/DDBJ databases">
        <authorList>
            <person name="Alioto T."/>
            <person name="Alioto T."/>
        </authorList>
    </citation>
    <scope>NUCLEOTIDE SEQUENCE [LARGE SCALE GENOMIC DNA]</scope>
</reference>
<evidence type="ECO:0000259" key="1">
    <source>
        <dbReference type="Pfam" id="PF23554"/>
    </source>
</evidence>
<sequence>MRAAGSVITMTALTKAVGFLDKAELVTKEQNDSLTRDTQGAALKYLPTIVNDVKLVFDPKELSKMFTEFILNIPMGLLTIQKLYCLIEIVHSDLFTQHDCREILLPMMTDQLKYHLERQEDLEACCQLLSNILEVLYRKDVGPTQRHVQIIMEKLLRTVNRTVISMGRDSELIVSAQPHVLEYLGVAQNIFLGVSQTPQPQVHLVLFRLLLEDGLIFLKHSKQGGHSVAYEMF</sequence>